<comment type="caution">
    <text evidence="7">The sequence shown here is derived from an EMBL/GenBank/DDBJ whole genome shotgun (WGS) entry which is preliminary data.</text>
</comment>
<evidence type="ECO:0000259" key="5">
    <source>
        <dbReference type="Pfam" id="PF00281"/>
    </source>
</evidence>
<dbReference type="PANTHER" id="PTHR11994">
    <property type="entry name" value="60S RIBOSOMAL PROTEIN L11-RELATED"/>
    <property type="match status" value="1"/>
</dbReference>
<dbReference type="EMBL" id="NDIQ01000001">
    <property type="protein sequence ID" value="PRT52581.1"/>
    <property type="molecule type" value="Genomic_DNA"/>
</dbReference>
<evidence type="ECO:0000256" key="2">
    <source>
        <dbReference type="ARBA" id="ARBA00022980"/>
    </source>
</evidence>
<gene>
    <name evidence="7" type="ORF">B9G98_00201</name>
</gene>
<feature type="region of interest" description="Disordered" evidence="4">
    <location>
        <begin position="88"/>
        <end position="107"/>
    </location>
</feature>
<reference evidence="7 8" key="1">
    <citation type="submission" date="2017-04" db="EMBL/GenBank/DDBJ databases">
        <title>Genome sequencing of [Candida] sorbophila.</title>
        <authorList>
            <person name="Ahn J.O."/>
        </authorList>
    </citation>
    <scope>NUCLEOTIDE SEQUENCE [LARGE SCALE GENOMIC DNA]</scope>
    <source>
        <strain evidence="7 8">DS02</strain>
    </source>
</reference>
<dbReference type="GO" id="GO:0006412">
    <property type="term" value="P:translation"/>
    <property type="evidence" value="ECO:0007669"/>
    <property type="project" value="InterPro"/>
</dbReference>
<protein>
    <submittedName>
        <fullName evidence="7">54S ribosomal protein L7, mitochondrial</fullName>
    </submittedName>
</protein>
<dbReference type="Pfam" id="PF00673">
    <property type="entry name" value="Ribosomal_L5_C"/>
    <property type="match status" value="1"/>
</dbReference>
<dbReference type="GO" id="GO:1990904">
    <property type="term" value="C:ribonucleoprotein complex"/>
    <property type="evidence" value="ECO:0007669"/>
    <property type="project" value="UniProtKB-KW"/>
</dbReference>
<dbReference type="AlphaFoldDB" id="A0A2T0FC75"/>
<dbReference type="Gene3D" id="3.30.1440.10">
    <property type="match status" value="1"/>
</dbReference>
<sequence>MRAFSTSARAAGKTAVSIVPPVHHTVKFRKSQLMDKYASLQIPRSSVTSPKYRPQRTCQDRVREHHINTVESDMMLITYAHNQQVLVGNKPRPRKGDSPYQLYQPQRVPYGGTQATKDIKVRSWRNVPMLEAITINCFVKPATMNHDLAAAAKVMLQQITGEKPTSVYARTNVPSWTLRPGMPMGAKIKLTGQPMNQFLTTLTEIVLPRSKTFTGVSNSTGDQNGNITFSLTADDIRHFPEIEGNLELWPQTFAIDLCFHTSAQVDPEARTLLSAYGLPFVGKERYPARW</sequence>
<name>A0A2T0FC75_9ASCO</name>
<dbReference type="InterPro" id="IPR022803">
    <property type="entry name" value="Ribosomal_uL5_dom_sf"/>
</dbReference>
<evidence type="ECO:0000256" key="3">
    <source>
        <dbReference type="ARBA" id="ARBA00023274"/>
    </source>
</evidence>
<evidence type="ECO:0000313" key="7">
    <source>
        <dbReference type="EMBL" id="PRT52581.1"/>
    </source>
</evidence>
<dbReference type="Proteomes" id="UP000238350">
    <property type="component" value="Unassembled WGS sequence"/>
</dbReference>
<dbReference type="GeneID" id="36513950"/>
<keyword evidence="2 7" id="KW-0689">Ribosomal protein</keyword>
<keyword evidence="8" id="KW-1185">Reference proteome</keyword>
<comment type="similarity">
    <text evidence="1">Belongs to the universal ribosomal protein uL5 family.</text>
</comment>
<dbReference type="GO" id="GO:0003735">
    <property type="term" value="F:structural constituent of ribosome"/>
    <property type="evidence" value="ECO:0007669"/>
    <property type="project" value="InterPro"/>
</dbReference>
<dbReference type="STRING" id="45607.A0A2T0FC75"/>
<accession>A0A2T0FC75</accession>
<dbReference type="RefSeq" id="XP_024662527.1">
    <property type="nucleotide sequence ID" value="XM_024806759.1"/>
</dbReference>
<dbReference type="SUPFAM" id="SSF55282">
    <property type="entry name" value="RL5-like"/>
    <property type="match status" value="1"/>
</dbReference>
<proteinExistence type="inferred from homology"/>
<evidence type="ECO:0000256" key="4">
    <source>
        <dbReference type="SAM" id="MobiDB-lite"/>
    </source>
</evidence>
<organism evidence="7 8">
    <name type="scientific">Wickerhamiella sorbophila</name>
    <dbReference type="NCBI Taxonomy" id="45607"/>
    <lineage>
        <taxon>Eukaryota</taxon>
        <taxon>Fungi</taxon>
        <taxon>Dikarya</taxon>
        <taxon>Ascomycota</taxon>
        <taxon>Saccharomycotina</taxon>
        <taxon>Dipodascomycetes</taxon>
        <taxon>Dipodascales</taxon>
        <taxon>Trichomonascaceae</taxon>
        <taxon>Wickerhamiella</taxon>
    </lineage>
</organism>
<dbReference type="InterPro" id="IPR002132">
    <property type="entry name" value="Ribosomal_uL5"/>
</dbReference>
<dbReference type="InterPro" id="IPR031310">
    <property type="entry name" value="Ribosomal_uL5_N"/>
</dbReference>
<dbReference type="OrthoDB" id="539541at2759"/>
<feature type="domain" description="Large ribosomal subunit protein uL5 C-terminal" evidence="6">
    <location>
        <begin position="183"/>
        <end position="280"/>
    </location>
</feature>
<evidence type="ECO:0000256" key="1">
    <source>
        <dbReference type="ARBA" id="ARBA00008553"/>
    </source>
</evidence>
<keyword evidence="3" id="KW-0687">Ribonucleoprotein</keyword>
<evidence type="ECO:0000313" key="8">
    <source>
        <dbReference type="Proteomes" id="UP000238350"/>
    </source>
</evidence>
<dbReference type="Pfam" id="PF00281">
    <property type="entry name" value="Ribosomal_L5"/>
    <property type="match status" value="1"/>
</dbReference>
<feature type="domain" description="Large ribosomal subunit protein uL5 N-terminal" evidence="5">
    <location>
        <begin position="126"/>
        <end position="179"/>
    </location>
</feature>
<evidence type="ECO:0000259" key="6">
    <source>
        <dbReference type="Pfam" id="PF00673"/>
    </source>
</evidence>
<dbReference type="GO" id="GO:0005840">
    <property type="term" value="C:ribosome"/>
    <property type="evidence" value="ECO:0007669"/>
    <property type="project" value="UniProtKB-KW"/>
</dbReference>
<dbReference type="InterPro" id="IPR031309">
    <property type="entry name" value="Ribosomal_uL5_C"/>
</dbReference>